<dbReference type="InterPro" id="IPR038718">
    <property type="entry name" value="SNF2-like_sf"/>
</dbReference>
<dbReference type="PANTHER" id="PTHR45766">
    <property type="entry name" value="DNA ANNEALING HELICASE AND ENDONUCLEASE ZRANB3 FAMILY MEMBER"/>
    <property type="match status" value="1"/>
</dbReference>
<dbReference type="Gene3D" id="3.40.50.300">
    <property type="entry name" value="P-loop containing nucleotide triphosphate hydrolases"/>
    <property type="match status" value="1"/>
</dbReference>
<dbReference type="Pfam" id="PF00271">
    <property type="entry name" value="Helicase_C"/>
    <property type="match status" value="1"/>
</dbReference>
<dbReference type="PROSITE" id="PS51194">
    <property type="entry name" value="HELICASE_CTER"/>
    <property type="match status" value="1"/>
</dbReference>
<accession>A0ABY4GNQ3</accession>
<dbReference type="InterPro" id="IPR049730">
    <property type="entry name" value="SNF2/RAD54-like_C"/>
</dbReference>
<dbReference type="Pfam" id="PF00176">
    <property type="entry name" value="SNF2-rel_dom"/>
    <property type="match status" value="1"/>
</dbReference>
<dbReference type="SUPFAM" id="SSF52540">
    <property type="entry name" value="P-loop containing nucleoside triphosphate hydrolases"/>
    <property type="match status" value="2"/>
</dbReference>
<dbReference type="EMBL" id="CP095071">
    <property type="protein sequence ID" value="UOQ85991.1"/>
    <property type="molecule type" value="Genomic_DNA"/>
</dbReference>
<keyword evidence="3" id="KW-0347">Helicase</keyword>
<dbReference type="Proteomes" id="UP000831537">
    <property type="component" value="Chromosome"/>
</dbReference>
<dbReference type="PANTHER" id="PTHR45766:SF6">
    <property type="entry name" value="SWI_SNF-RELATED MATRIX-ASSOCIATED ACTIN-DEPENDENT REGULATOR OF CHROMATIN SUBFAMILY A-LIKE PROTEIN 1"/>
    <property type="match status" value="1"/>
</dbReference>
<feature type="domain" description="Helicase C-terminal" evidence="6">
    <location>
        <begin position="353"/>
        <end position="502"/>
    </location>
</feature>
<dbReference type="InterPro" id="IPR027417">
    <property type="entry name" value="P-loop_NTPase"/>
</dbReference>
<dbReference type="SMART" id="SM00487">
    <property type="entry name" value="DEXDc"/>
    <property type="match status" value="1"/>
</dbReference>
<evidence type="ECO:0000256" key="3">
    <source>
        <dbReference type="ARBA" id="ARBA00022806"/>
    </source>
</evidence>
<dbReference type="CDD" id="cd18011">
    <property type="entry name" value="DEXDc_RapA"/>
    <property type="match status" value="1"/>
</dbReference>
<keyword evidence="1" id="KW-0547">Nucleotide-binding</keyword>
<sequence>MINIPINRDENFIKTFEDAASNPSQMADWQLFKKSYQVAQTLQIPSFKELVAPTFLPHVEFLPHQMKSAEKVIQDMNGRALLADEVGLGKTIEAGLILKEYMLRGLAQKILILVPASLVNQWALELNQKFLIPAVPSGKRVDWQNTNILITTLDTAKSARHRQTILEQDYDFVIVDEAHKLKNHKTKNFEFVQQLSKKYCLFLTATPVQNKLTDIFNLITLLRPGYLGTYEDFLQQYREQNKTMDEDPYLKQLISKVMVRNRRGDTGIEWTKREIETIWVPFTEQELDAYQQIDQYFKQNRAISSITYIREFCSSREACYLSIKKWMEQSEQTEAQEILSVIEQLPHHAKALKLVELIKQSDEKFIVFTEYRATQIYLQWLLQQEQIPSVIYRGGFKKGKKDWMRQLFQNHAQVMIATEAAGEGINLQFCHHLVNYDLPWNPMRLEQRIGRIHRFGQENDVKIYNFALENTVEEHVMKLLYDKIHLFENVIGHLEQILTDINVNNLEKEVEQIFEQSHSIGESRIKLNNLTSVIQSYQQEDQLKENQV</sequence>
<evidence type="ECO:0000259" key="6">
    <source>
        <dbReference type="PROSITE" id="PS51194"/>
    </source>
</evidence>
<gene>
    <name evidence="7" type="ORF">MUN87_03545</name>
</gene>
<evidence type="ECO:0000259" key="5">
    <source>
        <dbReference type="PROSITE" id="PS51192"/>
    </source>
</evidence>
<evidence type="ECO:0000256" key="4">
    <source>
        <dbReference type="ARBA" id="ARBA00022840"/>
    </source>
</evidence>
<keyword evidence="8" id="KW-1185">Reference proteome</keyword>
<dbReference type="InterPro" id="IPR014001">
    <property type="entry name" value="Helicase_ATP-bd"/>
</dbReference>
<proteinExistence type="predicted"/>
<evidence type="ECO:0000313" key="7">
    <source>
        <dbReference type="EMBL" id="UOQ85991.1"/>
    </source>
</evidence>
<keyword evidence="2" id="KW-0378">Hydrolase</keyword>
<organism evidence="7 8">
    <name type="scientific">Gracilibacillus salinarum</name>
    <dbReference type="NCBI Taxonomy" id="2932255"/>
    <lineage>
        <taxon>Bacteria</taxon>
        <taxon>Bacillati</taxon>
        <taxon>Bacillota</taxon>
        <taxon>Bacilli</taxon>
        <taxon>Bacillales</taxon>
        <taxon>Bacillaceae</taxon>
        <taxon>Gracilibacillus</taxon>
    </lineage>
</organism>
<keyword evidence="4" id="KW-0067">ATP-binding</keyword>
<reference evidence="7 8" key="1">
    <citation type="submission" date="2022-04" db="EMBL/GenBank/DDBJ databases">
        <title>Gracilibacillus sp. isolated from saltern.</title>
        <authorList>
            <person name="Won M."/>
            <person name="Lee C.-M."/>
            <person name="Woen H.-Y."/>
            <person name="Kwon S.-W."/>
        </authorList>
    </citation>
    <scope>NUCLEOTIDE SEQUENCE [LARGE SCALE GENOMIC DNA]</scope>
    <source>
        <strain evidence="7 8">SSPM10-3</strain>
    </source>
</reference>
<evidence type="ECO:0000256" key="2">
    <source>
        <dbReference type="ARBA" id="ARBA00022801"/>
    </source>
</evidence>
<feature type="domain" description="Helicase ATP-binding" evidence="5">
    <location>
        <begin position="71"/>
        <end position="225"/>
    </location>
</feature>
<evidence type="ECO:0000313" key="8">
    <source>
        <dbReference type="Proteomes" id="UP000831537"/>
    </source>
</evidence>
<dbReference type="InterPro" id="IPR000330">
    <property type="entry name" value="SNF2_N"/>
</dbReference>
<dbReference type="CDD" id="cd18793">
    <property type="entry name" value="SF2_C_SNF"/>
    <property type="match status" value="1"/>
</dbReference>
<dbReference type="SMART" id="SM00490">
    <property type="entry name" value="HELICc"/>
    <property type="match status" value="1"/>
</dbReference>
<dbReference type="Gene3D" id="3.40.50.10810">
    <property type="entry name" value="Tandem AAA-ATPase domain"/>
    <property type="match status" value="1"/>
</dbReference>
<dbReference type="InterPro" id="IPR001650">
    <property type="entry name" value="Helicase_C-like"/>
</dbReference>
<dbReference type="InterPro" id="IPR057342">
    <property type="entry name" value="DEXDc_RapA"/>
</dbReference>
<evidence type="ECO:0000256" key="1">
    <source>
        <dbReference type="ARBA" id="ARBA00022741"/>
    </source>
</evidence>
<dbReference type="PROSITE" id="PS51192">
    <property type="entry name" value="HELICASE_ATP_BIND_1"/>
    <property type="match status" value="1"/>
</dbReference>
<dbReference type="RefSeq" id="WP_244746298.1">
    <property type="nucleotide sequence ID" value="NZ_CP095071.1"/>
</dbReference>
<name>A0ABY4GNQ3_9BACI</name>
<protein>
    <submittedName>
        <fullName evidence="7">SNF2-related protein</fullName>
    </submittedName>
</protein>